<dbReference type="InterPro" id="IPR008441">
    <property type="entry name" value="AfumC-like_glycosyl_Trfase"/>
</dbReference>
<dbReference type="GO" id="GO:0016757">
    <property type="term" value="F:glycosyltransferase activity"/>
    <property type="evidence" value="ECO:0007669"/>
    <property type="project" value="InterPro"/>
</dbReference>
<keyword evidence="2" id="KW-1185">Reference proteome</keyword>
<reference evidence="2" key="1">
    <citation type="journal article" date="2016" name="Genome Biol. Evol.">
        <title>Comparative 'omics' of the Fusarium fujikuroi species complex highlights differences in genetic potential and metabolite synthesis.</title>
        <authorList>
            <person name="Niehaus E.-M."/>
            <person name="Muensterkoetter M."/>
            <person name="Proctor R.H."/>
            <person name="Brown D.W."/>
            <person name="Sharon A."/>
            <person name="Idan Y."/>
            <person name="Oren-Young L."/>
            <person name="Sieber C.M."/>
            <person name="Novak O."/>
            <person name="Pencik A."/>
            <person name="Tarkowska D."/>
            <person name="Hromadova K."/>
            <person name="Freeman S."/>
            <person name="Maymon M."/>
            <person name="Elazar M."/>
            <person name="Youssef S.A."/>
            <person name="El-Shabrawy E.S.M."/>
            <person name="Shalaby A.B.A."/>
            <person name="Houterman P."/>
            <person name="Brock N.L."/>
            <person name="Burkhardt I."/>
            <person name="Tsavkelova E.A."/>
            <person name="Dickschat J.S."/>
            <person name="Galuszka P."/>
            <person name="Gueldener U."/>
            <person name="Tudzynski B."/>
        </authorList>
    </citation>
    <scope>NUCLEOTIDE SEQUENCE [LARGE SCALE GENOMIC DNA]</scope>
    <source>
        <strain evidence="2">MRC7560</strain>
    </source>
</reference>
<dbReference type="SUPFAM" id="SSF53448">
    <property type="entry name" value="Nucleotide-diphospho-sugar transferases"/>
    <property type="match status" value="1"/>
</dbReference>
<evidence type="ECO:0000313" key="2">
    <source>
        <dbReference type="Proteomes" id="UP000184255"/>
    </source>
</evidence>
<evidence type="ECO:0000313" key="1">
    <source>
        <dbReference type="EMBL" id="CVK88186.1"/>
    </source>
</evidence>
<protein>
    <submittedName>
        <fullName evidence="1">Related to capsule polysaccharide biosynthesis protein</fullName>
    </submittedName>
</protein>
<proteinExistence type="predicted"/>
<dbReference type="EMBL" id="FCQH01000003">
    <property type="protein sequence ID" value="CVK88186.1"/>
    <property type="molecule type" value="Genomic_DNA"/>
</dbReference>
<dbReference type="InterPro" id="IPR029044">
    <property type="entry name" value="Nucleotide-diphossugar_trans"/>
</dbReference>
<dbReference type="GeneID" id="65084354"/>
<dbReference type="Pfam" id="PF05704">
    <property type="entry name" value="Caps_synth"/>
    <property type="match status" value="1"/>
</dbReference>
<dbReference type="Proteomes" id="UP000184255">
    <property type="component" value="Unassembled WGS sequence"/>
</dbReference>
<accession>A0A1L7T0A9</accession>
<dbReference type="AlphaFoldDB" id="A0A1L7T0A9"/>
<dbReference type="VEuPathDB" id="FungiDB:FMAN_05087"/>
<name>A0A1L7T0A9_FUSMA</name>
<organism evidence="1 2">
    <name type="scientific">Fusarium mangiferae</name>
    <name type="common">Mango malformation disease fungus</name>
    <dbReference type="NCBI Taxonomy" id="192010"/>
    <lineage>
        <taxon>Eukaryota</taxon>
        <taxon>Fungi</taxon>
        <taxon>Dikarya</taxon>
        <taxon>Ascomycota</taxon>
        <taxon>Pezizomycotina</taxon>
        <taxon>Sordariomycetes</taxon>
        <taxon>Hypocreomycetidae</taxon>
        <taxon>Hypocreales</taxon>
        <taxon>Nectriaceae</taxon>
        <taxon>Fusarium</taxon>
        <taxon>Fusarium fujikuroi species complex</taxon>
    </lineage>
</organism>
<dbReference type="Gene3D" id="3.90.550.20">
    <property type="match status" value="1"/>
</dbReference>
<sequence>MHFAIPPEYQSELESTRPVDLRSDEEILSSIEQYRPVPSEKNIWAFWDSGLRAIPSWCQRNVIGWARICGPDWTIRVLDMIPNSPNHVLKFIDREMLPEAFLSGTMDGHHVGQHSADFIRGPLLLRYGGVSMDVGCLLIRHIDRICWDLLADSKSPYEIAVPLLYDQTIANHFVAARKNNVFIEKWHKLYLHLWKGRTNQQGLSDSPLLGFIKDIRYDDAADFHWDWSVPVSQFLEYIAQVLCWQRLCLIRDTGDGFKSSEYWQRNILCIDSLNEVWGGEKTLGFDSIGPRMYNLLTVSLDADPDSAAYKDAYKLVWRLLANSSFQKVTRAKNLTHTPHLGTLWDQNEGQDCVPGSFGELLRYGAVHFRQKRENIEQKEARETRTLIEKGLLDA</sequence>
<comment type="caution">
    <text evidence="1">The sequence shown here is derived from an EMBL/GenBank/DDBJ whole genome shotgun (WGS) entry which is preliminary data.</text>
</comment>
<dbReference type="RefSeq" id="XP_041679019.1">
    <property type="nucleotide sequence ID" value="XM_041828125.1"/>
</dbReference>
<gene>
    <name evidence="1" type="ORF">FMAN_05087</name>
</gene>